<dbReference type="OrthoDB" id="6220758at2759"/>
<dbReference type="STRING" id="94208.A0A2S4L831"/>
<dbReference type="Pfam" id="PF00144">
    <property type="entry name" value="Beta-lactamase"/>
    <property type="match status" value="1"/>
</dbReference>
<dbReference type="Gene3D" id="3.40.710.10">
    <property type="entry name" value="DD-peptidase/beta-lactamase superfamily"/>
    <property type="match status" value="1"/>
</dbReference>
<feature type="domain" description="Beta-lactamase-like ARB-00930-like C-terminal" evidence="4">
    <location>
        <begin position="414"/>
        <end position="570"/>
    </location>
</feature>
<protein>
    <submittedName>
        <fullName evidence="5">Uncharacterized protein</fullName>
    </submittedName>
</protein>
<feature type="chain" id="PRO_5015702807" evidence="2">
    <location>
        <begin position="19"/>
        <end position="580"/>
    </location>
</feature>
<feature type="domain" description="Beta-lactamase-related" evidence="3">
    <location>
        <begin position="95"/>
        <end position="392"/>
    </location>
</feature>
<keyword evidence="6" id="KW-1185">Reference proteome</keyword>
<dbReference type="PANTHER" id="PTHR22935:SF95">
    <property type="entry name" value="BETA-LACTAMASE-LIKE 1-RELATED"/>
    <property type="match status" value="1"/>
</dbReference>
<dbReference type="Pfam" id="PF26335">
    <property type="entry name" value="ARB_00930_C"/>
    <property type="match status" value="1"/>
</dbReference>
<evidence type="ECO:0000256" key="2">
    <source>
        <dbReference type="SAM" id="SignalP"/>
    </source>
</evidence>
<evidence type="ECO:0000313" key="6">
    <source>
        <dbReference type="Proteomes" id="UP000237481"/>
    </source>
</evidence>
<proteinExistence type="inferred from homology"/>
<evidence type="ECO:0000313" key="5">
    <source>
        <dbReference type="EMBL" id="POR38602.1"/>
    </source>
</evidence>
<comment type="caution">
    <text evidence="5">The sequence shown here is derived from an EMBL/GenBank/DDBJ whole genome shotgun (WGS) entry which is preliminary data.</text>
</comment>
<evidence type="ECO:0000259" key="3">
    <source>
        <dbReference type="Pfam" id="PF00144"/>
    </source>
</evidence>
<dbReference type="InterPro" id="IPR012338">
    <property type="entry name" value="Beta-lactam/transpept-like"/>
</dbReference>
<reference evidence="5 6" key="1">
    <citation type="submission" date="2018-01" db="EMBL/GenBank/DDBJ databases">
        <title>Harnessing the power of phylogenomics to disentangle the directionality and signatures of interkingdom host jumping in the parasitic fungal genus Tolypocladium.</title>
        <authorList>
            <person name="Quandt C.A."/>
            <person name="Patterson W."/>
            <person name="Spatafora J.W."/>
        </authorList>
    </citation>
    <scope>NUCLEOTIDE SEQUENCE [LARGE SCALE GENOMIC DNA]</scope>
    <source>
        <strain evidence="5 6">NRBC 100945</strain>
    </source>
</reference>
<dbReference type="AlphaFoldDB" id="A0A2S4L831"/>
<organism evidence="5 6">
    <name type="scientific">Tolypocladium paradoxum</name>
    <dbReference type="NCBI Taxonomy" id="94208"/>
    <lineage>
        <taxon>Eukaryota</taxon>
        <taxon>Fungi</taxon>
        <taxon>Dikarya</taxon>
        <taxon>Ascomycota</taxon>
        <taxon>Pezizomycotina</taxon>
        <taxon>Sordariomycetes</taxon>
        <taxon>Hypocreomycetidae</taxon>
        <taxon>Hypocreales</taxon>
        <taxon>Ophiocordycipitaceae</taxon>
        <taxon>Tolypocladium</taxon>
    </lineage>
</organism>
<keyword evidence="2" id="KW-0732">Signal</keyword>
<dbReference type="Proteomes" id="UP000237481">
    <property type="component" value="Unassembled WGS sequence"/>
</dbReference>
<dbReference type="PANTHER" id="PTHR22935">
    <property type="entry name" value="PENICILLIN-BINDING PROTEIN"/>
    <property type="match status" value="1"/>
</dbReference>
<dbReference type="InterPro" id="IPR001466">
    <property type="entry name" value="Beta-lactam-related"/>
</dbReference>
<accession>A0A2S4L831</accession>
<feature type="signal peptide" evidence="2">
    <location>
        <begin position="1"/>
        <end position="18"/>
    </location>
</feature>
<dbReference type="InterPro" id="IPR051478">
    <property type="entry name" value="Beta-lactamase-like_AB/R"/>
</dbReference>
<gene>
    <name evidence="5" type="ORF">TPAR_01196</name>
</gene>
<comment type="similarity">
    <text evidence="1">Belongs to the beta-lactamase family.</text>
</comment>
<dbReference type="EMBL" id="PKSG01000126">
    <property type="protein sequence ID" value="POR38602.1"/>
    <property type="molecule type" value="Genomic_DNA"/>
</dbReference>
<evidence type="ECO:0000259" key="4">
    <source>
        <dbReference type="Pfam" id="PF26335"/>
    </source>
</evidence>
<evidence type="ECO:0000256" key="1">
    <source>
        <dbReference type="ARBA" id="ARBA00038473"/>
    </source>
</evidence>
<dbReference type="InterPro" id="IPR058664">
    <property type="entry name" value="ARB_00930-like_C"/>
</dbReference>
<sequence>MKCDTCLLLPLFSGLASAALICRPEGPVLPKPALQDNPAFKDAAGTLKKTLDAAVSGAIKAGWPVENVSFSLAVVSKDQKDPGVPLWEYHHLAANNVKGTKKLDRDSQYLIGSVTKVISDYILLKSDVDIDAPVTKYLSRLRDSESRIHWEDVTLRMLASQLSGAPANYGFSEFYYLREVFLAYGFPPIEDLAYPPCGVMALNGPYFLQGMTKSYPVVAPMERPAYSNIGFTIFVMAIEEVTGKTYTQLIEDVVAKPLNLQNTMPSPGDDKRAVIPPGDSSWGADYGYNAPGGGLVSSLSDLSKFAHAILTRSIDLTPAQVHQWLKPVAYSGAFSAVGMPWEIFRPHNLTPKHPHPITVFAKGGGAQSYRSQFSVVDEYGLSLVVLTAGPMNAVTFLSDALLGTFVPAADEASREQAKQEYARTFKTGCAKNNASMIEASFDVDQDSLVISSIHRNGSNILEAMTKVWSLTMGQFTANFGSTVRLFPADLDEKTTLNGKPVTREVWRLWPEFASIGKSDLPSSGTLMDDCVMWTLGDWVHYGGEPMDRVLFYRDDGGHVVGFEAPFLRSGALPLAKGGSG</sequence>
<name>A0A2S4L831_9HYPO</name>
<dbReference type="SUPFAM" id="SSF56601">
    <property type="entry name" value="beta-lactamase/transpeptidase-like"/>
    <property type="match status" value="1"/>
</dbReference>